<feature type="domain" description="3-hydroxyacyl-CoA dehydrogenase C-terminal" evidence="3">
    <location>
        <begin position="183"/>
        <end position="284"/>
    </location>
</feature>
<dbReference type="GO" id="GO:0016491">
    <property type="term" value="F:oxidoreductase activity"/>
    <property type="evidence" value="ECO:0007669"/>
    <property type="project" value="UniProtKB-KW"/>
</dbReference>
<dbReference type="InterPro" id="IPR006176">
    <property type="entry name" value="3-OHacyl-CoA_DH_NAD-bd"/>
</dbReference>
<dbReference type="SUPFAM" id="SSF51735">
    <property type="entry name" value="NAD(P)-binding Rossmann-fold domains"/>
    <property type="match status" value="1"/>
</dbReference>
<dbReference type="SUPFAM" id="SSF48179">
    <property type="entry name" value="6-phosphogluconate dehydrogenase C-terminal domain-like"/>
    <property type="match status" value="1"/>
</dbReference>
<evidence type="ECO:0000313" key="5">
    <source>
        <dbReference type="EMBL" id="EPI09086.1"/>
    </source>
</evidence>
<evidence type="ECO:0000313" key="6">
    <source>
        <dbReference type="Proteomes" id="UP000015750"/>
    </source>
</evidence>
<dbReference type="AlphaFoldDB" id="A0ABC9TJW9"/>
<dbReference type="Pfam" id="PF00725">
    <property type="entry name" value="3HCDH"/>
    <property type="match status" value="1"/>
</dbReference>
<dbReference type="InterPro" id="IPR006108">
    <property type="entry name" value="3HC_DH_C"/>
</dbReference>
<protein>
    <submittedName>
        <fullName evidence="5">3-hydroxyacyl-CoA dehydrogenase, NAD binding domain protein</fullName>
    </submittedName>
</protein>
<evidence type="ECO:0000256" key="1">
    <source>
        <dbReference type="ARBA" id="ARBA00009463"/>
    </source>
</evidence>
<dbReference type="Gene3D" id="3.40.50.720">
    <property type="entry name" value="NAD(P)-binding Rossmann-like Domain"/>
    <property type="match status" value="1"/>
</dbReference>
<evidence type="ECO:0000259" key="3">
    <source>
        <dbReference type="Pfam" id="PF00725"/>
    </source>
</evidence>
<dbReference type="PANTHER" id="PTHR48075:SF7">
    <property type="entry name" value="3-HYDROXYACYL-COA DEHYDROGENASE-RELATED"/>
    <property type="match status" value="1"/>
</dbReference>
<reference evidence="5 6" key="1">
    <citation type="submission" date="2013-06" db="EMBL/GenBank/DDBJ databases">
        <authorList>
            <person name="Weinstock G."/>
            <person name="Sodergren E."/>
            <person name="Lobos E.A."/>
            <person name="Fulton L."/>
            <person name="Fulton R."/>
            <person name="Courtney L."/>
            <person name="Fronick C."/>
            <person name="O'Laughlin M."/>
            <person name="Godfrey J."/>
            <person name="Wilson R.M."/>
            <person name="Miner T."/>
            <person name="Farmer C."/>
            <person name="Delehaunty K."/>
            <person name="Cordes M."/>
            <person name="Minx P."/>
            <person name="Tomlinson C."/>
            <person name="Chen J."/>
            <person name="Wollam A."/>
            <person name="Pepin K.H."/>
            <person name="Bhonagiri V."/>
            <person name="Zhang X."/>
            <person name="Warren W."/>
            <person name="Mitreva M."/>
            <person name="Mardis E.R."/>
            <person name="Wilson R.K."/>
        </authorList>
    </citation>
    <scope>NUCLEOTIDE SEQUENCE [LARGE SCALE GENOMIC DNA]</scope>
    <source>
        <strain evidence="5 6">RP2S-4</strain>
    </source>
</reference>
<evidence type="ECO:0000256" key="2">
    <source>
        <dbReference type="ARBA" id="ARBA00023002"/>
    </source>
</evidence>
<evidence type="ECO:0000259" key="4">
    <source>
        <dbReference type="Pfam" id="PF02737"/>
    </source>
</evidence>
<accession>A0ABC9TJW9</accession>
<gene>
    <name evidence="5" type="ORF">D358_01301</name>
</gene>
<dbReference type="Gene3D" id="1.10.1040.50">
    <property type="match status" value="1"/>
</dbReference>
<proteinExistence type="inferred from homology"/>
<name>A0ABC9TJW9_ENTFL</name>
<feature type="domain" description="3-hydroxyacyl-CoA dehydrogenase NAD binding" evidence="4">
    <location>
        <begin position="6"/>
        <end position="179"/>
    </location>
</feature>
<dbReference type="InterPro" id="IPR008927">
    <property type="entry name" value="6-PGluconate_DH-like_C_sf"/>
</dbReference>
<dbReference type="EMBL" id="ATIR01000039">
    <property type="protein sequence ID" value="EPI09086.1"/>
    <property type="molecule type" value="Genomic_DNA"/>
</dbReference>
<comment type="caution">
    <text evidence="5">The sequence shown here is derived from an EMBL/GenBank/DDBJ whole genome shotgun (WGS) entry which is preliminary data.</text>
</comment>
<dbReference type="Proteomes" id="UP000015750">
    <property type="component" value="Unassembled WGS sequence"/>
</dbReference>
<keyword evidence="2" id="KW-0560">Oxidoreductase</keyword>
<dbReference type="RefSeq" id="WP_016627279.1">
    <property type="nucleotide sequence ID" value="NZ_KE351869.1"/>
</dbReference>
<comment type="similarity">
    <text evidence="1">Belongs to the 3-hydroxyacyl-CoA dehydrogenase family.</text>
</comment>
<dbReference type="PANTHER" id="PTHR48075">
    <property type="entry name" value="3-HYDROXYACYL-COA DEHYDROGENASE FAMILY PROTEIN"/>
    <property type="match status" value="1"/>
</dbReference>
<dbReference type="InterPro" id="IPR036291">
    <property type="entry name" value="NAD(P)-bd_dom_sf"/>
</dbReference>
<organism evidence="5 6">
    <name type="scientific">Enterococcus faecalis RP2S-4</name>
    <dbReference type="NCBI Taxonomy" id="1244145"/>
    <lineage>
        <taxon>Bacteria</taxon>
        <taxon>Bacillati</taxon>
        <taxon>Bacillota</taxon>
        <taxon>Bacilli</taxon>
        <taxon>Lactobacillales</taxon>
        <taxon>Enterococcaceae</taxon>
        <taxon>Enterococcus</taxon>
    </lineage>
</organism>
<sequence>MNIRKVVILGGNGKMGRNVGGVFASFGEAEVYLVARKYDDAKLAVEKAAKSLRSSTVTARIVPKTYEDLNEIIPTCDLVFESVAENLFIKQKVYEQVGSFLNETTIIATGTSGLSINKLSRFLPEKLQKNYLGLHFFNPPYQLPFCEIIPCKKTRSELVTEMFDYSTEELKRATIFSKDQPAFVGNRIGFQFLNYLLQKCEEYSNYGGIDYIDAIFSGYTGRGMAPAVTVDFVGLDVHKAIVDNVYANVPTDYVKDTFVVPSFVNELIELGQRGIKDNGGLYKYIEGESFVYDIHQKIYRPLRGYELKNSHEIVCLFRDGLYQEGITKLLMEDSIETNLIIECLIMYSVYAINIAKTVGQNIISADIAMAKGFNWLPPLNIVELFGGKDQFITLAKERLGTELIDAMKIESALKNAKPPQFDYRRFLWAK</sequence>
<dbReference type="Pfam" id="PF02737">
    <property type="entry name" value="3HCDH_N"/>
    <property type="match status" value="1"/>
</dbReference>